<comment type="caution">
    <text evidence="1">The sequence shown here is derived from an EMBL/GenBank/DDBJ whole genome shotgun (WGS) entry which is preliminary data.</text>
</comment>
<evidence type="ECO:0000313" key="2">
    <source>
        <dbReference type="Proteomes" id="UP000238479"/>
    </source>
</evidence>
<dbReference type="EMBL" id="PDCK01000043">
    <property type="protein sequence ID" value="PRQ35303.1"/>
    <property type="molecule type" value="Genomic_DNA"/>
</dbReference>
<gene>
    <name evidence="1" type="ORF">RchiOBHm_Chr5g0078501</name>
</gene>
<accession>A0A2P6QM94</accession>
<dbReference type="Proteomes" id="UP000238479">
    <property type="component" value="Chromosome 5"/>
</dbReference>
<reference evidence="1 2" key="1">
    <citation type="journal article" date="2018" name="Nat. Genet.">
        <title>The Rosa genome provides new insights in the design of modern roses.</title>
        <authorList>
            <person name="Bendahmane M."/>
        </authorList>
    </citation>
    <scope>NUCLEOTIDE SEQUENCE [LARGE SCALE GENOMIC DNA]</scope>
    <source>
        <strain evidence="2">cv. Old Blush</strain>
    </source>
</reference>
<sequence>MKVFALRLLSSLPYVMRDSNITQTILEARLTACVSSRSIQLLITRGIPISIC</sequence>
<proteinExistence type="predicted"/>
<keyword evidence="2" id="KW-1185">Reference proteome</keyword>
<evidence type="ECO:0000313" key="1">
    <source>
        <dbReference type="EMBL" id="PRQ35303.1"/>
    </source>
</evidence>
<protein>
    <submittedName>
        <fullName evidence="1">Uncharacterized protein</fullName>
    </submittedName>
</protein>
<dbReference type="AlphaFoldDB" id="A0A2P6QM94"/>
<organism evidence="1 2">
    <name type="scientific">Rosa chinensis</name>
    <name type="common">China rose</name>
    <dbReference type="NCBI Taxonomy" id="74649"/>
    <lineage>
        <taxon>Eukaryota</taxon>
        <taxon>Viridiplantae</taxon>
        <taxon>Streptophyta</taxon>
        <taxon>Embryophyta</taxon>
        <taxon>Tracheophyta</taxon>
        <taxon>Spermatophyta</taxon>
        <taxon>Magnoliopsida</taxon>
        <taxon>eudicotyledons</taxon>
        <taxon>Gunneridae</taxon>
        <taxon>Pentapetalae</taxon>
        <taxon>rosids</taxon>
        <taxon>fabids</taxon>
        <taxon>Rosales</taxon>
        <taxon>Rosaceae</taxon>
        <taxon>Rosoideae</taxon>
        <taxon>Rosoideae incertae sedis</taxon>
        <taxon>Rosa</taxon>
    </lineage>
</organism>
<dbReference type="Gramene" id="PRQ35303">
    <property type="protein sequence ID" value="PRQ35303"/>
    <property type="gene ID" value="RchiOBHm_Chr5g0078501"/>
</dbReference>
<name>A0A2P6QM94_ROSCH</name>